<dbReference type="AlphaFoldDB" id="A0A108EI36"/>
<reference evidence="1 2" key="1">
    <citation type="submission" date="2015-11" db="EMBL/GenBank/DDBJ databases">
        <title>Expanding the genomic diversity of Burkholderia species for the development of highly accurate diagnostics.</title>
        <authorList>
            <person name="Sahl J."/>
            <person name="Keim P."/>
            <person name="Wagner D."/>
        </authorList>
    </citation>
    <scope>NUCLEOTIDE SEQUENCE [LARGE SCALE GENOMIC DNA]</scope>
    <source>
        <strain evidence="1 2">MSMB793WGS</strain>
    </source>
</reference>
<protein>
    <submittedName>
        <fullName evidence="1">Uncharacterized protein</fullName>
    </submittedName>
</protein>
<name>A0A108EI36_9BURK</name>
<sequence>MSKEPNCDGVAILSFVAFANGDVQRFRSELLASLFRWPALRAFLEDTDATMPKEEPGHRTVIPDYEFLEEFARPAYFAVPGLREAALSLIRQKAVVDAEAHLRRLWDSIRSQGGSIEHAATRRDEWESERNRYVVELVGQI</sequence>
<evidence type="ECO:0000313" key="1">
    <source>
        <dbReference type="EMBL" id="KWN11723.1"/>
    </source>
</evidence>
<organism evidence="1 2">
    <name type="scientific">Burkholderia territorii</name>
    <dbReference type="NCBI Taxonomy" id="1503055"/>
    <lineage>
        <taxon>Bacteria</taxon>
        <taxon>Pseudomonadati</taxon>
        <taxon>Pseudomonadota</taxon>
        <taxon>Betaproteobacteria</taxon>
        <taxon>Burkholderiales</taxon>
        <taxon>Burkholderiaceae</taxon>
        <taxon>Burkholderia</taxon>
        <taxon>Burkholderia cepacia complex</taxon>
    </lineage>
</organism>
<evidence type="ECO:0000313" key="2">
    <source>
        <dbReference type="Proteomes" id="UP000068016"/>
    </source>
</evidence>
<gene>
    <name evidence="1" type="ORF">WT83_19215</name>
</gene>
<proteinExistence type="predicted"/>
<dbReference type="EMBL" id="LPLZ01000059">
    <property type="protein sequence ID" value="KWN11723.1"/>
    <property type="molecule type" value="Genomic_DNA"/>
</dbReference>
<accession>A0A108EI36</accession>
<comment type="caution">
    <text evidence="1">The sequence shown here is derived from an EMBL/GenBank/DDBJ whole genome shotgun (WGS) entry which is preliminary data.</text>
</comment>
<dbReference type="Proteomes" id="UP000068016">
    <property type="component" value="Unassembled WGS sequence"/>
</dbReference>